<dbReference type="Gene3D" id="3.30.565.10">
    <property type="entry name" value="Histidine kinase-like ATPase, C-terminal domain"/>
    <property type="match status" value="1"/>
</dbReference>
<dbReference type="EMBL" id="WLYX01000001">
    <property type="protein sequence ID" value="MTD33615.1"/>
    <property type="molecule type" value="Genomic_DNA"/>
</dbReference>
<dbReference type="SMART" id="SM00448">
    <property type="entry name" value="REC"/>
    <property type="match status" value="1"/>
</dbReference>
<evidence type="ECO:0000259" key="13">
    <source>
        <dbReference type="PROSITE" id="PS50109"/>
    </source>
</evidence>
<accession>A0A844GGI2</accession>
<dbReference type="Pfam" id="PF02518">
    <property type="entry name" value="HATPase_c"/>
    <property type="match status" value="1"/>
</dbReference>
<dbReference type="FunFam" id="3.30.565.10:FF:000023">
    <property type="entry name" value="PAS domain-containing sensor histidine kinase"/>
    <property type="match status" value="1"/>
</dbReference>
<dbReference type="InterPro" id="IPR036890">
    <property type="entry name" value="HATPase_C_sf"/>
</dbReference>
<evidence type="ECO:0000313" key="15">
    <source>
        <dbReference type="EMBL" id="MTD33615.1"/>
    </source>
</evidence>
<keyword evidence="5 12" id="KW-0597">Phosphoprotein</keyword>
<keyword evidence="8" id="KW-0418">Kinase</keyword>
<evidence type="ECO:0000256" key="10">
    <source>
        <dbReference type="ARBA" id="ARBA00023012"/>
    </source>
</evidence>
<feature type="domain" description="Response regulatory" evidence="14">
    <location>
        <begin position="199"/>
        <end position="316"/>
    </location>
</feature>
<feature type="domain" description="Histidine kinase" evidence="13">
    <location>
        <begin position="1"/>
        <end position="173"/>
    </location>
</feature>
<evidence type="ECO:0000256" key="6">
    <source>
        <dbReference type="ARBA" id="ARBA00022679"/>
    </source>
</evidence>
<dbReference type="Proteomes" id="UP000446658">
    <property type="component" value="Unassembled WGS sequence"/>
</dbReference>
<keyword evidence="11" id="KW-0472">Membrane</keyword>
<evidence type="ECO:0000259" key="14">
    <source>
        <dbReference type="PROSITE" id="PS50110"/>
    </source>
</evidence>
<dbReference type="GO" id="GO:0005886">
    <property type="term" value="C:plasma membrane"/>
    <property type="evidence" value="ECO:0007669"/>
    <property type="project" value="UniProtKB-SubCell"/>
</dbReference>
<keyword evidence="9" id="KW-0067">ATP-binding</keyword>
<sequence>MELINEVLDLAKIEAGKINLSIEAISLPGLISESIQLISPLANTKGISISHGKFTEIMVHADRTRLKQVIINLISNAVKYNREKGSISIRTRSQTPGTIRIEIEDSGQGISEENLQYLFQPFNRLNAEFSETEGTGIGLAICKKLVDMMNGQIGVTSKLGHGSCFWVELPICFNGEISSDVIDDKEQTKTLHTASHQYTVLSIDDNPVNLRLLTQIFSRRPNYHLVTAHSSDLGIELALAYQPNLILLDINMPGMNGHEVLRILKTQPTLKSTPIMAVTANALPSDIEKGLAAGFSDYQTKPINIHSFLQAVDRLIQQHETDKGN</sequence>
<keyword evidence="6" id="KW-0808">Transferase</keyword>
<evidence type="ECO:0000256" key="9">
    <source>
        <dbReference type="ARBA" id="ARBA00022840"/>
    </source>
</evidence>
<dbReference type="EC" id="2.7.13.3" evidence="3"/>
<evidence type="ECO:0000256" key="11">
    <source>
        <dbReference type="ARBA" id="ARBA00023136"/>
    </source>
</evidence>
<reference evidence="15 16" key="1">
    <citation type="submission" date="2019-11" db="EMBL/GenBank/DDBJ databases">
        <title>Draft genome sequence of Paludibacterium sp. dN18-1.</title>
        <authorList>
            <person name="Im W.-T."/>
        </authorList>
    </citation>
    <scope>NUCLEOTIDE SEQUENCE [LARGE SCALE GENOMIC DNA]</scope>
    <source>
        <strain evidence="16">dN 18-1</strain>
    </source>
</reference>
<organism evidence="15 16">
    <name type="scientific">Paludibacterium denitrificans</name>
    <dbReference type="NCBI Taxonomy" id="2675226"/>
    <lineage>
        <taxon>Bacteria</taxon>
        <taxon>Pseudomonadati</taxon>
        <taxon>Pseudomonadota</taxon>
        <taxon>Betaproteobacteria</taxon>
        <taxon>Neisseriales</taxon>
        <taxon>Chromobacteriaceae</taxon>
        <taxon>Paludibacterium</taxon>
    </lineage>
</organism>
<evidence type="ECO:0000256" key="7">
    <source>
        <dbReference type="ARBA" id="ARBA00022741"/>
    </source>
</evidence>
<dbReference type="InterPro" id="IPR004358">
    <property type="entry name" value="Sig_transdc_His_kin-like_C"/>
</dbReference>
<evidence type="ECO:0000313" key="16">
    <source>
        <dbReference type="Proteomes" id="UP000446658"/>
    </source>
</evidence>
<evidence type="ECO:0000256" key="12">
    <source>
        <dbReference type="PROSITE-ProRule" id="PRU00169"/>
    </source>
</evidence>
<dbReference type="SUPFAM" id="SSF52172">
    <property type="entry name" value="CheY-like"/>
    <property type="match status" value="1"/>
</dbReference>
<dbReference type="GO" id="GO:0009927">
    <property type="term" value="F:histidine phosphotransfer kinase activity"/>
    <property type="evidence" value="ECO:0007669"/>
    <property type="project" value="TreeGrafter"/>
</dbReference>
<keyword evidence="4" id="KW-1003">Cell membrane</keyword>
<evidence type="ECO:0000256" key="8">
    <source>
        <dbReference type="ARBA" id="ARBA00022777"/>
    </source>
</evidence>
<proteinExistence type="predicted"/>
<dbReference type="SMART" id="SM00387">
    <property type="entry name" value="HATPase_c"/>
    <property type="match status" value="1"/>
</dbReference>
<keyword evidence="16" id="KW-1185">Reference proteome</keyword>
<comment type="caution">
    <text evidence="15">The sequence shown here is derived from an EMBL/GenBank/DDBJ whole genome shotgun (WGS) entry which is preliminary data.</text>
</comment>
<dbReference type="CDD" id="cd16922">
    <property type="entry name" value="HATPase_EvgS-ArcB-TorS-like"/>
    <property type="match status" value="1"/>
</dbReference>
<evidence type="ECO:0000256" key="4">
    <source>
        <dbReference type="ARBA" id="ARBA00022475"/>
    </source>
</evidence>
<comment type="subcellular location">
    <subcellularLocation>
        <location evidence="2">Cell membrane</location>
    </subcellularLocation>
</comment>
<evidence type="ECO:0000256" key="3">
    <source>
        <dbReference type="ARBA" id="ARBA00012438"/>
    </source>
</evidence>
<feature type="modified residue" description="4-aspartylphosphate" evidence="12">
    <location>
        <position position="249"/>
    </location>
</feature>
<keyword evidence="7" id="KW-0547">Nucleotide-binding</keyword>
<dbReference type="InterPro" id="IPR005467">
    <property type="entry name" value="His_kinase_dom"/>
</dbReference>
<evidence type="ECO:0000256" key="1">
    <source>
        <dbReference type="ARBA" id="ARBA00000085"/>
    </source>
</evidence>
<name>A0A844GGI2_9NEIS</name>
<dbReference type="PROSITE" id="PS50109">
    <property type="entry name" value="HIS_KIN"/>
    <property type="match status" value="1"/>
</dbReference>
<protein>
    <recommendedName>
        <fullName evidence="3">histidine kinase</fullName>
        <ecNumber evidence="3">2.7.13.3</ecNumber>
    </recommendedName>
</protein>
<evidence type="ECO:0000256" key="5">
    <source>
        <dbReference type="ARBA" id="ARBA00022553"/>
    </source>
</evidence>
<dbReference type="Gene3D" id="3.40.50.2300">
    <property type="match status" value="1"/>
</dbReference>
<keyword evidence="10" id="KW-0902">Two-component regulatory system</keyword>
<comment type="catalytic activity">
    <reaction evidence="1">
        <text>ATP + protein L-histidine = ADP + protein N-phospho-L-histidine.</text>
        <dbReference type="EC" id="2.7.13.3"/>
    </reaction>
</comment>
<dbReference type="PANTHER" id="PTHR43047">
    <property type="entry name" value="TWO-COMPONENT HISTIDINE PROTEIN KINASE"/>
    <property type="match status" value="1"/>
</dbReference>
<dbReference type="AlphaFoldDB" id="A0A844GGI2"/>
<gene>
    <name evidence="15" type="ORF">GKE73_12890</name>
</gene>
<evidence type="ECO:0000256" key="2">
    <source>
        <dbReference type="ARBA" id="ARBA00004236"/>
    </source>
</evidence>
<dbReference type="GO" id="GO:0005524">
    <property type="term" value="F:ATP binding"/>
    <property type="evidence" value="ECO:0007669"/>
    <property type="project" value="UniProtKB-KW"/>
</dbReference>
<dbReference type="InterPro" id="IPR011006">
    <property type="entry name" value="CheY-like_superfamily"/>
</dbReference>
<dbReference type="InterPro" id="IPR001789">
    <property type="entry name" value="Sig_transdc_resp-reg_receiver"/>
</dbReference>
<dbReference type="Pfam" id="PF00072">
    <property type="entry name" value="Response_reg"/>
    <property type="match status" value="1"/>
</dbReference>
<dbReference type="PANTHER" id="PTHR43047:SF72">
    <property type="entry name" value="OSMOSENSING HISTIDINE PROTEIN KINASE SLN1"/>
    <property type="match status" value="1"/>
</dbReference>
<dbReference type="SUPFAM" id="SSF55874">
    <property type="entry name" value="ATPase domain of HSP90 chaperone/DNA topoisomerase II/histidine kinase"/>
    <property type="match status" value="1"/>
</dbReference>
<dbReference type="PROSITE" id="PS50110">
    <property type="entry name" value="RESPONSE_REGULATORY"/>
    <property type="match status" value="1"/>
</dbReference>
<dbReference type="GO" id="GO:0000155">
    <property type="term" value="F:phosphorelay sensor kinase activity"/>
    <property type="evidence" value="ECO:0007669"/>
    <property type="project" value="TreeGrafter"/>
</dbReference>
<dbReference type="PRINTS" id="PR00344">
    <property type="entry name" value="BCTRLSENSOR"/>
</dbReference>
<dbReference type="InterPro" id="IPR003594">
    <property type="entry name" value="HATPase_dom"/>
</dbReference>